<dbReference type="AlphaFoldDB" id="A0A3B1CZX0"/>
<evidence type="ECO:0000256" key="5">
    <source>
        <dbReference type="ARBA" id="ARBA00023004"/>
    </source>
</evidence>
<protein>
    <submittedName>
        <fullName evidence="9">Cyclic dehypoxanthine futalosine synthase</fullName>
        <ecNumber evidence="9">1.21.98.1</ecNumber>
    </submittedName>
</protein>
<dbReference type="InterPro" id="IPR034405">
    <property type="entry name" value="F420"/>
</dbReference>
<dbReference type="PIRSF" id="PIRSF004762">
    <property type="entry name" value="CHP00423"/>
    <property type="match status" value="1"/>
</dbReference>
<dbReference type="GO" id="GO:0051539">
    <property type="term" value="F:4 iron, 4 sulfur cluster binding"/>
    <property type="evidence" value="ECO:0007669"/>
    <property type="project" value="UniProtKB-KW"/>
</dbReference>
<dbReference type="GO" id="GO:0046872">
    <property type="term" value="F:metal ion binding"/>
    <property type="evidence" value="ECO:0007669"/>
    <property type="project" value="UniProtKB-KW"/>
</dbReference>
<dbReference type="SFLD" id="SFLDS00029">
    <property type="entry name" value="Radical_SAM"/>
    <property type="match status" value="1"/>
</dbReference>
<dbReference type="NCBIfam" id="TIGR03699">
    <property type="entry name" value="menaquin_MqnC"/>
    <property type="match status" value="1"/>
</dbReference>
<dbReference type="GO" id="GO:0044689">
    <property type="term" value="F:7,8-didemethyl-8-hydroxy-5-deazariboflavin synthase activity"/>
    <property type="evidence" value="ECO:0007669"/>
    <property type="project" value="TreeGrafter"/>
</dbReference>
<dbReference type="InterPro" id="IPR058240">
    <property type="entry name" value="rSAM_sf"/>
</dbReference>
<dbReference type="GO" id="GO:0009234">
    <property type="term" value="P:menaquinone biosynthetic process"/>
    <property type="evidence" value="ECO:0007669"/>
    <property type="project" value="InterPro"/>
</dbReference>
<feature type="region of interest" description="Disordered" evidence="7">
    <location>
        <begin position="244"/>
        <end position="265"/>
    </location>
</feature>
<feature type="domain" description="Radical SAM core" evidence="8">
    <location>
        <begin position="37"/>
        <end position="275"/>
    </location>
</feature>
<keyword evidence="4" id="KW-0479">Metal-binding</keyword>
<evidence type="ECO:0000256" key="3">
    <source>
        <dbReference type="ARBA" id="ARBA00022691"/>
    </source>
</evidence>
<reference evidence="9" key="1">
    <citation type="submission" date="2018-06" db="EMBL/GenBank/DDBJ databases">
        <authorList>
            <person name="Zhirakovskaya E."/>
        </authorList>
    </citation>
    <scope>NUCLEOTIDE SEQUENCE</scope>
</reference>
<dbReference type="InterPro" id="IPR022431">
    <property type="entry name" value="Cyclic_DHFL_synthase_mqnC"/>
</dbReference>
<dbReference type="GO" id="GO:0016491">
    <property type="term" value="F:oxidoreductase activity"/>
    <property type="evidence" value="ECO:0007669"/>
    <property type="project" value="UniProtKB-KW"/>
</dbReference>
<dbReference type="SFLD" id="SFLDF00342">
    <property type="entry name" value="cyclic_dehypoxanthine_futalosi"/>
    <property type="match status" value="1"/>
</dbReference>
<name>A0A3B1CZX0_9ZZZZ</name>
<dbReference type="InterPro" id="IPR045567">
    <property type="entry name" value="CofH/MnqC-like_C"/>
</dbReference>
<dbReference type="Pfam" id="PF04055">
    <property type="entry name" value="Radical_SAM"/>
    <property type="match status" value="1"/>
</dbReference>
<dbReference type="InterPro" id="IPR006638">
    <property type="entry name" value="Elp3/MiaA/NifB-like_rSAM"/>
</dbReference>
<dbReference type="SMART" id="SM00729">
    <property type="entry name" value="Elp3"/>
    <property type="match status" value="1"/>
</dbReference>
<dbReference type="EMBL" id="UOGH01000113">
    <property type="protein sequence ID" value="VAX29368.1"/>
    <property type="molecule type" value="Genomic_DNA"/>
</dbReference>
<sequence>MRIDKKTALNLLKDSDLLELGRIADGIRRDLHPEGIVTFIVDRNINYTNVCINKCRFCAFYRDPDSPEAYILNEEQLFEKIRETIHQGGTQILIQGGLHPALNISFYTEMLRSIKKHFDINVHGFSPPEISYIARKSGLSLRETLLTLKDAGLDSIPGGGAEILSDRVREVLSPKKIMSSEWLEVMEEAHGLGIKSTATMMFGSIEGEEDIIEHLDAIRTLQDRTGGFTAFIPWTFQPGNTEIARQKSEAGSRKSAKNPQPATRNPQLISATAVDYLRVLSLSRLYLDNIKNIQASWVTQGLKMAQAALRFGANDFGSTMIEENVVKAAGVSYSVTREDIINSIGQTGFSPAQRDTCYNIIKHF</sequence>
<dbReference type="PROSITE" id="PS51918">
    <property type="entry name" value="RADICAL_SAM"/>
    <property type="match status" value="1"/>
</dbReference>
<evidence type="ECO:0000259" key="8">
    <source>
        <dbReference type="PROSITE" id="PS51918"/>
    </source>
</evidence>
<evidence type="ECO:0000313" key="9">
    <source>
        <dbReference type="EMBL" id="VAX29368.1"/>
    </source>
</evidence>
<evidence type="ECO:0000256" key="1">
    <source>
        <dbReference type="ARBA" id="ARBA00001966"/>
    </source>
</evidence>
<accession>A0A3B1CZX0</accession>
<evidence type="ECO:0000256" key="4">
    <source>
        <dbReference type="ARBA" id="ARBA00022723"/>
    </source>
</evidence>
<dbReference type="Gene3D" id="3.20.20.70">
    <property type="entry name" value="Aldolase class I"/>
    <property type="match status" value="1"/>
</dbReference>
<dbReference type="SUPFAM" id="SSF102114">
    <property type="entry name" value="Radical SAM enzymes"/>
    <property type="match status" value="1"/>
</dbReference>
<dbReference type="SFLD" id="SFLDF00343">
    <property type="entry name" value="aminofutalosine_synthase_(mqnE"/>
    <property type="match status" value="1"/>
</dbReference>
<keyword evidence="3" id="KW-0949">S-adenosyl-L-methionine</keyword>
<dbReference type="PANTHER" id="PTHR43076">
    <property type="entry name" value="FO SYNTHASE (COFH)"/>
    <property type="match status" value="1"/>
</dbReference>
<dbReference type="SFLD" id="SFLDG01064">
    <property type="entry name" value="F420__menaquinone_cofactor_bio"/>
    <property type="match status" value="1"/>
</dbReference>
<keyword evidence="9" id="KW-0560">Oxidoreductase</keyword>
<keyword evidence="6" id="KW-0411">Iron-sulfur</keyword>
<evidence type="ECO:0000256" key="7">
    <source>
        <dbReference type="SAM" id="MobiDB-lite"/>
    </source>
</evidence>
<organism evidence="9">
    <name type="scientific">hydrothermal vent metagenome</name>
    <dbReference type="NCBI Taxonomy" id="652676"/>
    <lineage>
        <taxon>unclassified sequences</taxon>
        <taxon>metagenomes</taxon>
        <taxon>ecological metagenomes</taxon>
    </lineage>
</organism>
<dbReference type="CDD" id="cd01335">
    <property type="entry name" value="Radical_SAM"/>
    <property type="match status" value="1"/>
</dbReference>
<evidence type="ECO:0000256" key="2">
    <source>
        <dbReference type="ARBA" id="ARBA00022485"/>
    </source>
</evidence>
<dbReference type="NCBIfam" id="TIGR00423">
    <property type="entry name" value="CofH family radical SAM protein"/>
    <property type="match status" value="1"/>
</dbReference>
<evidence type="ECO:0000256" key="6">
    <source>
        <dbReference type="ARBA" id="ARBA00023014"/>
    </source>
</evidence>
<dbReference type="PANTHER" id="PTHR43076:SF1">
    <property type="entry name" value="LIPOYL SYNTHASE 2"/>
    <property type="match status" value="1"/>
</dbReference>
<dbReference type="InterPro" id="IPR013785">
    <property type="entry name" value="Aldolase_TIM"/>
</dbReference>
<keyword evidence="2" id="KW-0004">4Fe-4S</keyword>
<dbReference type="InterPro" id="IPR020050">
    <property type="entry name" value="FO_synthase_su2"/>
</dbReference>
<comment type="cofactor">
    <cofactor evidence="1">
        <name>[4Fe-4S] cluster</name>
        <dbReference type="ChEBI" id="CHEBI:49883"/>
    </cofactor>
</comment>
<dbReference type="GO" id="GO:0016765">
    <property type="term" value="F:transferase activity, transferring alkyl or aryl (other than methyl) groups"/>
    <property type="evidence" value="ECO:0007669"/>
    <property type="project" value="InterPro"/>
</dbReference>
<keyword evidence="5" id="KW-0408">Iron</keyword>
<proteinExistence type="inferred from homology"/>
<dbReference type="EC" id="1.21.98.1" evidence="9"/>
<dbReference type="SFLD" id="SFLDG01389">
    <property type="entry name" value="menaquinone_synthsis_involved"/>
    <property type="match status" value="1"/>
</dbReference>
<dbReference type="Pfam" id="PF19288">
    <property type="entry name" value="CofH_C"/>
    <property type="match status" value="1"/>
</dbReference>
<dbReference type="InterPro" id="IPR007197">
    <property type="entry name" value="rSAM"/>
</dbReference>
<gene>
    <name evidence="9" type="ORF">MNBD_NITROSPIRAE02-320</name>
</gene>
<dbReference type="HAMAP" id="MF_00992">
    <property type="entry name" value="MqnC"/>
    <property type="match status" value="1"/>
</dbReference>